<evidence type="ECO:0000313" key="12">
    <source>
        <dbReference type="Proteomes" id="UP000054886"/>
    </source>
</evidence>
<comment type="subcellular location">
    <subcellularLocation>
        <location evidence="1">Cytoplasmic vesicle membrane</location>
        <topology evidence="1">Multi-pass membrane protein</topology>
    </subcellularLocation>
    <subcellularLocation>
        <location evidence="2">Golgi apparatus membrane</location>
        <topology evidence="2">Multi-pass membrane protein</topology>
    </subcellularLocation>
</comment>
<evidence type="ECO:0000256" key="3">
    <source>
        <dbReference type="ARBA" id="ARBA00022448"/>
    </source>
</evidence>
<comment type="caution">
    <text evidence="11">The sequence shown here is derived from an EMBL/GenBank/DDBJ whole genome shotgun (WGS) entry which is preliminary data.</text>
</comment>
<dbReference type="Pfam" id="PF03151">
    <property type="entry name" value="TPT"/>
    <property type="match status" value="1"/>
</dbReference>
<dbReference type="OrthoDB" id="18894at2759"/>
<dbReference type="GO" id="GO:0000139">
    <property type="term" value="C:Golgi membrane"/>
    <property type="evidence" value="ECO:0007669"/>
    <property type="project" value="UniProtKB-SubCell"/>
</dbReference>
<evidence type="ECO:0000256" key="7">
    <source>
        <dbReference type="ARBA" id="ARBA00023034"/>
    </source>
</evidence>
<dbReference type="Pfam" id="PF08449">
    <property type="entry name" value="UAA"/>
    <property type="match status" value="1"/>
</dbReference>
<accession>A0A0W0CVX7</accession>
<keyword evidence="8" id="KW-0472">Membrane</keyword>
<dbReference type="VEuPathDB" id="FungiDB:CAGL0E04290g"/>
<evidence type="ECO:0000259" key="10">
    <source>
        <dbReference type="Pfam" id="PF03151"/>
    </source>
</evidence>
<dbReference type="GO" id="GO:0015786">
    <property type="term" value="P:UDP-glucose transmembrane transport"/>
    <property type="evidence" value="ECO:0007669"/>
    <property type="project" value="EnsemblFungi"/>
</dbReference>
<protein>
    <submittedName>
        <fullName evidence="11">Putative nucleotide-sugar transporter YMD8</fullName>
    </submittedName>
</protein>
<dbReference type="GO" id="GO:0030659">
    <property type="term" value="C:cytoplasmic vesicle membrane"/>
    <property type="evidence" value="ECO:0007669"/>
    <property type="project" value="UniProtKB-SubCell"/>
</dbReference>
<keyword evidence="7" id="KW-0333">Golgi apparatus</keyword>
<evidence type="ECO:0000256" key="5">
    <source>
        <dbReference type="ARBA" id="ARBA00022692"/>
    </source>
</evidence>
<dbReference type="InterPro" id="IPR013657">
    <property type="entry name" value="SCL35B1-4/HUT1"/>
</dbReference>
<evidence type="ECO:0000256" key="4">
    <source>
        <dbReference type="ARBA" id="ARBA00022597"/>
    </source>
</evidence>
<keyword evidence="9" id="KW-0968">Cytoplasmic vesicle</keyword>
<dbReference type="VEuPathDB" id="FungiDB:B1J91_E04290g"/>
<keyword evidence="6" id="KW-1133">Transmembrane helix</keyword>
<evidence type="ECO:0000256" key="8">
    <source>
        <dbReference type="ARBA" id="ARBA00023136"/>
    </source>
</evidence>
<dbReference type="EMBL" id="LLZZ01000156">
    <property type="protein sequence ID" value="KTA97816.1"/>
    <property type="molecule type" value="Genomic_DNA"/>
</dbReference>
<proteinExistence type="predicted"/>
<evidence type="ECO:0000313" key="11">
    <source>
        <dbReference type="EMBL" id="KTA97816.1"/>
    </source>
</evidence>
<reference evidence="11 12" key="1">
    <citation type="submission" date="2015-10" db="EMBL/GenBank/DDBJ databases">
        <title>Draft genomes sequences of Candida glabrata isolates 1A, 1B, 2A, 2B, 3A and 3B.</title>
        <authorList>
            <person name="Haavelsrud O.E."/>
            <person name="Gaustad P."/>
        </authorList>
    </citation>
    <scope>NUCLEOTIDE SEQUENCE [LARGE SCALE GENOMIC DNA]</scope>
    <source>
        <strain evidence="11">910700640</strain>
    </source>
</reference>
<keyword evidence="5" id="KW-0812">Transmembrane</keyword>
<dbReference type="InterPro" id="IPR037185">
    <property type="entry name" value="EmrE-like"/>
</dbReference>
<keyword evidence="4 11" id="KW-0762">Sugar transport</keyword>
<dbReference type="PhylomeDB" id="A0A0W0CVX7"/>
<dbReference type="InterPro" id="IPR004853">
    <property type="entry name" value="Sugar_P_trans_dom"/>
</dbReference>
<dbReference type="PANTHER" id="PTHR11132">
    <property type="entry name" value="SOLUTE CARRIER FAMILY 35"/>
    <property type="match status" value="1"/>
</dbReference>
<organism evidence="11 12">
    <name type="scientific">Candida glabrata</name>
    <name type="common">Yeast</name>
    <name type="synonym">Torulopsis glabrata</name>
    <dbReference type="NCBI Taxonomy" id="5478"/>
    <lineage>
        <taxon>Eukaryota</taxon>
        <taxon>Fungi</taxon>
        <taxon>Dikarya</taxon>
        <taxon>Ascomycota</taxon>
        <taxon>Saccharomycotina</taxon>
        <taxon>Saccharomycetes</taxon>
        <taxon>Saccharomycetales</taxon>
        <taxon>Saccharomycetaceae</taxon>
        <taxon>Nakaseomyces</taxon>
    </lineage>
</organism>
<dbReference type="VEuPathDB" id="FungiDB:GWK60_E03971"/>
<gene>
    <name evidence="11" type="ORF">AO440_001000</name>
</gene>
<dbReference type="OMA" id="ERMTWRI"/>
<evidence type="ECO:0000256" key="1">
    <source>
        <dbReference type="ARBA" id="ARBA00004439"/>
    </source>
</evidence>
<feature type="domain" description="Sugar phosphate transporter" evidence="10">
    <location>
        <begin position="279"/>
        <end position="394"/>
    </location>
</feature>
<keyword evidence="3" id="KW-0813">Transport</keyword>
<dbReference type="VEuPathDB" id="FungiDB:GVI51_E03993"/>
<dbReference type="AlphaFoldDB" id="A0A0W0CVX7"/>
<dbReference type="SUPFAM" id="SSF103481">
    <property type="entry name" value="Multidrug resistance efflux transporter EmrE"/>
    <property type="match status" value="1"/>
</dbReference>
<evidence type="ECO:0000256" key="9">
    <source>
        <dbReference type="ARBA" id="ARBA00023329"/>
    </source>
</evidence>
<dbReference type="InterPro" id="IPR050186">
    <property type="entry name" value="TPT_transporter"/>
</dbReference>
<evidence type="ECO:0000256" key="6">
    <source>
        <dbReference type="ARBA" id="ARBA00022989"/>
    </source>
</evidence>
<name>A0A0W0CVX7_CANGB</name>
<evidence type="ECO:0000256" key="2">
    <source>
        <dbReference type="ARBA" id="ARBA00004653"/>
    </source>
</evidence>
<dbReference type="Proteomes" id="UP000054886">
    <property type="component" value="Unassembled WGS sequence"/>
</dbReference>
<sequence length="456" mass="52352">MYKTILLLITGWYVCSIGLMLYNKWIFDPQRGLGIAYPIGLTGCHQLILWCISSVYLRYTKARKERRARELDSEENAIIANNNEPIVDVETLEREKRQLFWRFILPTAIFSAGDIGLGNMSLRYVPLTIHIIIKSSSITFVLLFSCLFKIERFHWRLFVIVFVMFAGVVMMVYKPINDDSNTNKDGSETSSASFYFGCVLVLLSSCLSGLRWVYTQLILRNQTNTREVEKLDDNVSDYIENKSTDSSSERCEVNVPGQSVIQESITKKPATPENKNNPIRTINKLSPVMALFLFLTSLAVEQPYRHLFSTNFSVKHVFLAIFGLMVLPGLGVFTFTLCEFSILGKTKVLTLSIAGVVKEVLTIIFSMLILHERLHGILNWVGMVIILLDVTYYNYFRYKQKMQEDYVRLEAPAAGFEDKYMGNRRPLETDSMTEIPPYSITSDNTFQEYEMNKIIK</sequence>